<dbReference type="GO" id="GO:0008360">
    <property type="term" value="P:regulation of cell shape"/>
    <property type="evidence" value="ECO:0007669"/>
    <property type="project" value="UniProtKB-UniRule"/>
</dbReference>
<dbReference type="Proteomes" id="UP000033995">
    <property type="component" value="Unassembled WGS sequence"/>
</dbReference>
<sequence length="98" mass="11100">MEGGKKELNTYYYLPNVPYVMFFANDQIPAYRGFSFHGTYWHNNFGQPMSHGCINMKTEEAGLLYNWADPNLGSKGSGRTTHYNPGTQVVIYGVAPRN</sequence>
<dbReference type="Gene3D" id="2.40.440.10">
    <property type="entry name" value="L,D-transpeptidase catalytic domain-like"/>
    <property type="match status" value="1"/>
</dbReference>
<dbReference type="InterPro" id="IPR005490">
    <property type="entry name" value="LD_TPept_cat_dom"/>
</dbReference>
<comment type="caution">
    <text evidence="8">The sequence shown here is derived from an EMBL/GenBank/DDBJ whole genome shotgun (WGS) entry which is preliminary data.</text>
</comment>
<gene>
    <name evidence="8" type="ORF">UR38_C0013G0005</name>
</gene>
<dbReference type="PROSITE" id="PS52029">
    <property type="entry name" value="LD_TPASE"/>
    <property type="match status" value="1"/>
</dbReference>
<evidence type="ECO:0000313" key="8">
    <source>
        <dbReference type="EMBL" id="KKP46220.1"/>
    </source>
</evidence>
<feature type="active site" description="Nucleophile" evidence="6">
    <location>
        <position position="53"/>
    </location>
</feature>
<evidence type="ECO:0000256" key="4">
    <source>
        <dbReference type="ARBA" id="ARBA00022984"/>
    </source>
</evidence>
<reference evidence="8 9" key="1">
    <citation type="journal article" date="2015" name="Nature">
        <title>rRNA introns, odd ribosomes, and small enigmatic genomes across a large radiation of phyla.</title>
        <authorList>
            <person name="Brown C.T."/>
            <person name="Hug L.A."/>
            <person name="Thomas B.C."/>
            <person name="Sharon I."/>
            <person name="Castelle C.J."/>
            <person name="Singh A."/>
            <person name="Wilkins M.J."/>
            <person name="Williams K.H."/>
            <person name="Banfield J.F."/>
        </authorList>
    </citation>
    <scope>NUCLEOTIDE SEQUENCE [LARGE SCALE GENOMIC DNA]</scope>
</reference>
<keyword evidence="3 6" id="KW-0133">Cell shape</keyword>
<dbReference type="GO" id="GO:0018104">
    <property type="term" value="P:peptidoglycan-protein cross-linking"/>
    <property type="evidence" value="ECO:0007669"/>
    <property type="project" value="TreeGrafter"/>
</dbReference>
<dbReference type="InterPro" id="IPR050979">
    <property type="entry name" value="LD-transpeptidase"/>
</dbReference>
<dbReference type="UniPathway" id="UPA00219"/>
<keyword evidence="2" id="KW-0808">Transferase</keyword>
<dbReference type="GO" id="GO:0016740">
    <property type="term" value="F:transferase activity"/>
    <property type="evidence" value="ECO:0007669"/>
    <property type="project" value="UniProtKB-KW"/>
</dbReference>
<dbReference type="GO" id="GO:0071555">
    <property type="term" value="P:cell wall organization"/>
    <property type="evidence" value="ECO:0007669"/>
    <property type="project" value="UniProtKB-UniRule"/>
</dbReference>
<dbReference type="PANTHER" id="PTHR30582:SF2">
    <property type="entry name" value="L,D-TRANSPEPTIDASE YCIB-RELATED"/>
    <property type="match status" value="1"/>
</dbReference>
<evidence type="ECO:0000256" key="5">
    <source>
        <dbReference type="ARBA" id="ARBA00023316"/>
    </source>
</evidence>
<dbReference type="GO" id="GO:0071972">
    <property type="term" value="F:peptidoglycan L,D-transpeptidase activity"/>
    <property type="evidence" value="ECO:0007669"/>
    <property type="project" value="TreeGrafter"/>
</dbReference>
<keyword evidence="5 6" id="KW-0961">Cell wall biogenesis/degradation</keyword>
<comment type="pathway">
    <text evidence="1 6">Cell wall biogenesis; peptidoglycan biosynthesis.</text>
</comment>
<dbReference type="EMBL" id="LBOZ01000013">
    <property type="protein sequence ID" value="KKP46220.1"/>
    <property type="molecule type" value="Genomic_DNA"/>
</dbReference>
<evidence type="ECO:0000313" key="9">
    <source>
        <dbReference type="Proteomes" id="UP000033995"/>
    </source>
</evidence>
<dbReference type="AlphaFoldDB" id="A0A0G0C4R8"/>
<feature type="domain" description="L,D-TPase catalytic" evidence="7">
    <location>
        <begin position="1"/>
        <end position="92"/>
    </location>
</feature>
<feature type="active site" description="Proton donor/acceptor" evidence="6">
    <location>
        <position position="37"/>
    </location>
</feature>
<evidence type="ECO:0000256" key="3">
    <source>
        <dbReference type="ARBA" id="ARBA00022960"/>
    </source>
</evidence>
<evidence type="ECO:0000256" key="2">
    <source>
        <dbReference type="ARBA" id="ARBA00022679"/>
    </source>
</evidence>
<evidence type="ECO:0000256" key="1">
    <source>
        <dbReference type="ARBA" id="ARBA00004752"/>
    </source>
</evidence>
<dbReference type="InterPro" id="IPR038063">
    <property type="entry name" value="Transpep_catalytic_dom"/>
</dbReference>
<protein>
    <recommendedName>
        <fullName evidence="7">L,D-TPase catalytic domain-containing protein</fullName>
    </recommendedName>
</protein>
<dbReference type="GO" id="GO:0005576">
    <property type="term" value="C:extracellular region"/>
    <property type="evidence" value="ECO:0007669"/>
    <property type="project" value="TreeGrafter"/>
</dbReference>
<accession>A0A0G0C4R8</accession>
<organism evidence="8 9">
    <name type="scientific">Candidatus Woesebacteria bacterium GW2011_GWA2_33_28</name>
    <dbReference type="NCBI Taxonomy" id="1618561"/>
    <lineage>
        <taxon>Bacteria</taxon>
        <taxon>Candidatus Woeseibacteriota</taxon>
    </lineage>
</organism>
<name>A0A0G0C4R8_9BACT</name>
<proteinExistence type="predicted"/>
<dbReference type="CDD" id="cd16913">
    <property type="entry name" value="YkuD_like"/>
    <property type="match status" value="1"/>
</dbReference>
<dbReference type="Pfam" id="PF03734">
    <property type="entry name" value="YkuD"/>
    <property type="match status" value="1"/>
</dbReference>
<dbReference type="PANTHER" id="PTHR30582">
    <property type="entry name" value="L,D-TRANSPEPTIDASE"/>
    <property type="match status" value="1"/>
</dbReference>
<evidence type="ECO:0000259" key="7">
    <source>
        <dbReference type="PROSITE" id="PS52029"/>
    </source>
</evidence>
<keyword evidence="4 6" id="KW-0573">Peptidoglycan synthesis</keyword>
<evidence type="ECO:0000256" key="6">
    <source>
        <dbReference type="PROSITE-ProRule" id="PRU01373"/>
    </source>
</evidence>
<dbReference type="SUPFAM" id="SSF141523">
    <property type="entry name" value="L,D-transpeptidase catalytic domain-like"/>
    <property type="match status" value="1"/>
</dbReference>